<comment type="caution">
    <text evidence="4">The sequence shown here is derived from an EMBL/GenBank/DDBJ whole genome shotgun (WGS) entry which is preliminary data.</text>
</comment>
<proteinExistence type="inferred from homology"/>
<accession>A0A7W9AHG4</accession>
<dbReference type="PANTHER" id="PTHR37423:SF2">
    <property type="entry name" value="MEMBRANE-BOUND LYTIC MUREIN TRANSGLYCOSYLASE C"/>
    <property type="match status" value="1"/>
</dbReference>
<dbReference type="AlphaFoldDB" id="A0A7W9AHG4"/>
<dbReference type="InterPro" id="IPR023346">
    <property type="entry name" value="Lysozyme-like_dom_sf"/>
</dbReference>
<gene>
    <name evidence="4" type="ORF">FHS49_001656</name>
</gene>
<reference evidence="4 5" key="1">
    <citation type="submission" date="2020-08" db="EMBL/GenBank/DDBJ databases">
        <title>Genomic Encyclopedia of Type Strains, Phase IV (KMG-IV): sequencing the most valuable type-strain genomes for metagenomic binning, comparative biology and taxonomic classification.</title>
        <authorList>
            <person name="Goeker M."/>
        </authorList>
    </citation>
    <scope>NUCLEOTIDE SEQUENCE [LARGE SCALE GENOMIC DNA]</scope>
    <source>
        <strain evidence="4 5">DSM 25079</strain>
    </source>
</reference>
<organism evidence="4 5">
    <name type="scientific">Sphingobium boeckii</name>
    <dbReference type="NCBI Taxonomy" id="1082345"/>
    <lineage>
        <taxon>Bacteria</taxon>
        <taxon>Pseudomonadati</taxon>
        <taxon>Pseudomonadota</taxon>
        <taxon>Alphaproteobacteria</taxon>
        <taxon>Sphingomonadales</taxon>
        <taxon>Sphingomonadaceae</taxon>
        <taxon>Sphingobium</taxon>
    </lineage>
</organism>
<name>A0A7W9AHG4_9SPHN</name>
<dbReference type="SUPFAM" id="SSF53955">
    <property type="entry name" value="Lysozyme-like"/>
    <property type="match status" value="1"/>
</dbReference>
<feature type="domain" description="Transglycosylase SLT" evidence="3">
    <location>
        <begin position="259"/>
        <end position="361"/>
    </location>
</feature>
<dbReference type="InterPro" id="IPR008258">
    <property type="entry name" value="Transglycosylase_SLT_dom_1"/>
</dbReference>
<protein>
    <recommendedName>
        <fullName evidence="3">Transglycosylase SLT domain-containing protein</fullName>
    </recommendedName>
</protein>
<dbReference type="RefSeq" id="WP_184017137.1">
    <property type="nucleotide sequence ID" value="NZ_JACIJC010000002.1"/>
</dbReference>
<evidence type="ECO:0000256" key="1">
    <source>
        <dbReference type="ARBA" id="ARBA00007734"/>
    </source>
</evidence>
<comment type="similarity">
    <text evidence="2">Belongs to the virb1 family.</text>
</comment>
<evidence type="ECO:0000256" key="2">
    <source>
        <dbReference type="ARBA" id="ARBA00009387"/>
    </source>
</evidence>
<comment type="similarity">
    <text evidence="1">Belongs to the transglycosylase Slt family.</text>
</comment>
<dbReference type="PANTHER" id="PTHR37423">
    <property type="entry name" value="SOLUBLE LYTIC MUREIN TRANSGLYCOSYLASE-RELATED"/>
    <property type="match status" value="1"/>
</dbReference>
<dbReference type="Gene3D" id="1.10.530.10">
    <property type="match status" value="1"/>
</dbReference>
<dbReference type="Pfam" id="PF01464">
    <property type="entry name" value="SLT"/>
    <property type="match status" value="1"/>
</dbReference>
<dbReference type="EMBL" id="JACIJC010000002">
    <property type="protein sequence ID" value="MBB5685648.1"/>
    <property type="molecule type" value="Genomic_DNA"/>
</dbReference>
<dbReference type="Proteomes" id="UP000549617">
    <property type="component" value="Unassembled WGS sequence"/>
</dbReference>
<keyword evidence="5" id="KW-1185">Reference proteome</keyword>
<evidence type="ECO:0000313" key="4">
    <source>
        <dbReference type="EMBL" id="MBB5685648.1"/>
    </source>
</evidence>
<sequence length="672" mass="73560">MSDGLGEGLRQAGNTLADTAEIQDQISLQFEDTMRKRLALQYQAEAKPLVGEFTALEGVNALETRLQTEKNLKELRKRIAKDATSPRMRAMYEDSVAPYEATYLNDIGAHALGQLKIEGELVSKARATDSGDSAIASYGDPELTQKHIDTGLASLDALAQSKGWSAEVSGIEKRKFVSGIHAATADQLLAADNIDAAADYVRTNDSSLVYTDRLRLTQALKEPMAARDAAREVDSLSAVLTPPTSGTEGNGALLSVDDMFEAIVTQESRGRQFGKGGRPLTSPKGATGIAQVMPATGPEAARLAGLTWDANKFKSDADYNSAIGKAYFRKQLKDFGDPLMAAAAYNAGPGAMRAALKKGGEGWIKHMPAETRDYVAKFIERTDHAGTQQAPREHDLAEWYARADLIAGQKGWSFEKIERVKAEIDRRVQRDENLLKREQAAAADNAWEVSNNLGAGFTRVTQLPAGILKRLSPQQRAQFEGIAERNRKPAPRETDMAAMTALSDAYAGDPAVFLMMRPEDVRNKLSDGDFKTYLTWRRSAMKGDGDAKQITHARIKGILTPARMALGLTSAGKKGDEVQKQSARIYELERDVMRDVGAWQAANPGKVIADKTIIEIQDRLLMKWVPNDGGPGEFFFESNGRSGRVRVPDAMRNDPDREKIMQAYMNQNRGGY</sequence>
<evidence type="ECO:0000313" key="5">
    <source>
        <dbReference type="Proteomes" id="UP000549617"/>
    </source>
</evidence>
<evidence type="ECO:0000259" key="3">
    <source>
        <dbReference type="Pfam" id="PF01464"/>
    </source>
</evidence>